<evidence type="ECO:0000313" key="1">
    <source>
        <dbReference type="EMBL" id="MBK8524396.1"/>
    </source>
</evidence>
<proteinExistence type="predicted"/>
<sequence>MSVPSNPALRFAAALAGYVLRGGLSWPGGHLPPSGHRVPETFAGVGVAASIDPAVDDFIIAHLNASGIRHVRLDFSYGDDEGLPGACERSMRRPSR</sequence>
<name>A0A9D7PQF6_9PROT</name>
<organism evidence="1 2">
    <name type="scientific">Candidatus Proximibacter danicus</name>
    <dbReference type="NCBI Taxonomy" id="2954365"/>
    <lineage>
        <taxon>Bacteria</taxon>
        <taxon>Pseudomonadati</taxon>
        <taxon>Pseudomonadota</taxon>
        <taxon>Betaproteobacteria</taxon>
        <taxon>Candidatus Proximibacter</taxon>
    </lineage>
</organism>
<evidence type="ECO:0000313" key="2">
    <source>
        <dbReference type="Proteomes" id="UP000886689"/>
    </source>
</evidence>
<dbReference type="Proteomes" id="UP000886689">
    <property type="component" value="Unassembled WGS sequence"/>
</dbReference>
<dbReference type="AlphaFoldDB" id="A0A9D7PQF6"/>
<protein>
    <submittedName>
        <fullName evidence="1">Uncharacterized protein</fullName>
    </submittedName>
</protein>
<accession>A0A9D7PQF6</accession>
<dbReference type="EMBL" id="JADJUC010000009">
    <property type="protein sequence ID" value="MBK8524396.1"/>
    <property type="molecule type" value="Genomic_DNA"/>
</dbReference>
<gene>
    <name evidence="1" type="ORF">IPL58_09955</name>
</gene>
<reference evidence="1" key="1">
    <citation type="submission" date="2020-10" db="EMBL/GenBank/DDBJ databases">
        <title>Connecting structure to function with the recovery of over 1000 high-quality activated sludge metagenome-assembled genomes encoding full-length rRNA genes using long-read sequencing.</title>
        <authorList>
            <person name="Singleton C.M."/>
            <person name="Petriglieri F."/>
            <person name="Kristensen J.M."/>
            <person name="Kirkegaard R.H."/>
            <person name="Michaelsen T.Y."/>
            <person name="Andersen M.H."/>
            <person name="Karst S.M."/>
            <person name="Dueholm M.S."/>
            <person name="Nielsen P.H."/>
            <person name="Albertsen M."/>
        </authorList>
    </citation>
    <scope>NUCLEOTIDE SEQUENCE</scope>
    <source>
        <strain evidence="1">Hirt_18-Q3-R61-65_BATAC.395</strain>
    </source>
</reference>
<comment type="caution">
    <text evidence="1">The sequence shown here is derived from an EMBL/GenBank/DDBJ whole genome shotgun (WGS) entry which is preliminary data.</text>
</comment>